<protein>
    <submittedName>
        <fullName evidence="1">Uncharacterized protein</fullName>
    </submittedName>
</protein>
<organism evidence="1 2">
    <name type="scientific">Halobacillus litoralis</name>
    <dbReference type="NCBI Taxonomy" id="45668"/>
    <lineage>
        <taxon>Bacteria</taxon>
        <taxon>Bacillati</taxon>
        <taxon>Bacillota</taxon>
        <taxon>Bacilli</taxon>
        <taxon>Bacillales</taxon>
        <taxon>Bacillaceae</taxon>
        <taxon>Halobacillus</taxon>
    </lineage>
</organism>
<comment type="caution">
    <text evidence="1">The sequence shown here is derived from an EMBL/GenBank/DDBJ whole genome shotgun (WGS) entry which is preliminary data.</text>
</comment>
<gene>
    <name evidence="1" type="ORF">GLW04_14725</name>
</gene>
<proteinExistence type="predicted"/>
<evidence type="ECO:0000313" key="2">
    <source>
        <dbReference type="Proteomes" id="UP000460949"/>
    </source>
</evidence>
<reference evidence="1 2" key="1">
    <citation type="submission" date="2019-11" db="EMBL/GenBank/DDBJ databases">
        <title>Genome sequences of 17 halophilic strains isolated from different environments.</title>
        <authorList>
            <person name="Furrow R.E."/>
        </authorList>
    </citation>
    <scope>NUCLEOTIDE SEQUENCE [LARGE SCALE GENOMIC DNA]</scope>
    <source>
        <strain evidence="1 2">22511_23_Filter</strain>
    </source>
</reference>
<dbReference type="RefSeq" id="WP_160838562.1">
    <property type="nucleotide sequence ID" value="NZ_WMET01000003.1"/>
</dbReference>
<sequence length="45" mass="4885">MVKKPFGQVDLRLVLFPQASPPNALRAGACGKLHCDKTKESGYIV</sequence>
<dbReference type="AlphaFoldDB" id="A0A845DXG6"/>
<dbReference type="Proteomes" id="UP000460949">
    <property type="component" value="Unassembled WGS sequence"/>
</dbReference>
<name>A0A845DXG6_9BACI</name>
<dbReference type="EMBL" id="WMET01000003">
    <property type="protein sequence ID" value="MYL21155.1"/>
    <property type="molecule type" value="Genomic_DNA"/>
</dbReference>
<evidence type="ECO:0000313" key="1">
    <source>
        <dbReference type="EMBL" id="MYL21155.1"/>
    </source>
</evidence>
<accession>A0A845DXG6</accession>